<evidence type="ECO:0000256" key="3">
    <source>
        <dbReference type="ARBA" id="ARBA00023136"/>
    </source>
</evidence>
<evidence type="ECO:0000256" key="1">
    <source>
        <dbReference type="ARBA" id="ARBA00004370"/>
    </source>
</evidence>
<dbReference type="Pfam" id="PF13677">
    <property type="entry name" value="MotB_plug"/>
    <property type="match status" value="1"/>
</dbReference>
<proteinExistence type="predicted"/>
<gene>
    <name evidence="6" type="ORF">BROSI_A3076</name>
</gene>
<dbReference type="PANTHER" id="PTHR30329:SF20">
    <property type="entry name" value="EXPORTED PROTEIN"/>
    <property type="match status" value="1"/>
</dbReference>
<reference evidence="7" key="1">
    <citation type="journal article" date="2015" name="Genome Announc.">
        <title>Draft Genome Sequence of an Anaerobic Ammonium-Oxidizing Bacterium, "Candidatus Brocadia sinica".</title>
        <authorList>
            <person name="Oshiki M."/>
            <person name="Shinyako-Hata K."/>
            <person name="Satoh H."/>
            <person name="Okabe S."/>
        </authorList>
    </citation>
    <scope>NUCLEOTIDE SEQUENCE [LARGE SCALE GENOMIC DNA]</scope>
    <source>
        <strain evidence="7">JPN1</strain>
    </source>
</reference>
<dbReference type="InterPro" id="IPR050330">
    <property type="entry name" value="Bact_OuterMem_StrucFunc"/>
</dbReference>
<protein>
    <submittedName>
        <fullName evidence="6">H+-driven flagellar motor component MotB</fullName>
    </submittedName>
</protein>
<evidence type="ECO:0000259" key="5">
    <source>
        <dbReference type="Pfam" id="PF13677"/>
    </source>
</evidence>
<comment type="subcellular location">
    <subcellularLocation>
        <location evidence="1">Membrane</location>
    </subcellularLocation>
</comment>
<dbReference type="InterPro" id="IPR025713">
    <property type="entry name" value="MotB-like_N_dom"/>
</dbReference>
<keyword evidence="2 4" id="KW-0812">Transmembrane</keyword>
<feature type="domain" description="Motility protein B-like N-terminal" evidence="5">
    <location>
        <begin position="8"/>
        <end position="52"/>
    </location>
</feature>
<keyword evidence="7" id="KW-1185">Reference proteome</keyword>
<sequence length="228" mass="25529">MSDEEKGYEPPGWLLTYGDMVTLLVTFFVMLISLSTINIDKYKKTMLKVQKTFDASGGESLLEDGTSPIENLFERDLDPLEGSEMEEPLENFIDDEETYDYLSNFLKESKLAKYISIEDIKIGCKMEISLDSCFEKGESMLKREAHTILEELGVALRSIRGKIIIDANIGMAVKPGTEATDVSIDRAANISDFLIIKENIEPQRVAISGYSGVYTNENDTIGIVILKK</sequence>
<dbReference type="EMBL" id="BAFN01000001">
    <property type="protein sequence ID" value="GAN34538.1"/>
    <property type="molecule type" value="Genomic_DNA"/>
</dbReference>
<dbReference type="RefSeq" id="WP_052564533.1">
    <property type="nucleotide sequence ID" value="NZ_BAFN01000001.1"/>
</dbReference>
<organism evidence="6 7">
    <name type="scientific">Candidatus Brocadia sinica JPN1</name>
    <dbReference type="NCBI Taxonomy" id="1197129"/>
    <lineage>
        <taxon>Bacteria</taxon>
        <taxon>Pseudomonadati</taxon>
        <taxon>Planctomycetota</taxon>
        <taxon>Candidatus Brocadiia</taxon>
        <taxon>Candidatus Brocadiales</taxon>
        <taxon>Candidatus Brocadiaceae</taxon>
        <taxon>Candidatus Brocadia</taxon>
    </lineage>
</organism>
<feature type="transmembrane region" description="Helical" evidence="4">
    <location>
        <begin position="20"/>
        <end position="39"/>
    </location>
</feature>
<keyword evidence="4" id="KW-1133">Transmembrane helix</keyword>
<dbReference type="Proteomes" id="UP000032309">
    <property type="component" value="Unassembled WGS sequence"/>
</dbReference>
<keyword evidence="6" id="KW-0966">Cell projection</keyword>
<dbReference type="InterPro" id="IPR036737">
    <property type="entry name" value="OmpA-like_sf"/>
</dbReference>
<evidence type="ECO:0000256" key="4">
    <source>
        <dbReference type="SAM" id="Phobius"/>
    </source>
</evidence>
<comment type="caution">
    <text evidence="6">The sequence shown here is derived from an EMBL/GenBank/DDBJ whole genome shotgun (WGS) entry which is preliminary data.</text>
</comment>
<name>A0ABQ0K0D7_9BACT</name>
<keyword evidence="3 4" id="KW-0472">Membrane</keyword>
<evidence type="ECO:0000313" key="7">
    <source>
        <dbReference type="Proteomes" id="UP000032309"/>
    </source>
</evidence>
<evidence type="ECO:0000256" key="2">
    <source>
        <dbReference type="ARBA" id="ARBA00022692"/>
    </source>
</evidence>
<dbReference type="PANTHER" id="PTHR30329">
    <property type="entry name" value="STATOR ELEMENT OF FLAGELLAR MOTOR COMPLEX"/>
    <property type="match status" value="1"/>
</dbReference>
<dbReference type="Gene3D" id="3.30.1330.60">
    <property type="entry name" value="OmpA-like domain"/>
    <property type="match status" value="1"/>
</dbReference>
<keyword evidence="6" id="KW-0969">Cilium</keyword>
<evidence type="ECO:0000313" key="6">
    <source>
        <dbReference type="EMBL" id="GAN34538.1"/>
    </source>
</evidence>
<keyword evidence="6" id="KW-0282">Flagellum</keyword>
<accession>A0ABQ0K0D7</accession>